<gene>
    <name evidence="2" type="ORF">ANN_10345</name>
</gene>
<proteinExistence type="predicted"/>
<evidence type="ECO:0000313" key="2">
    <source>
        <dbReference type="EMBL" id="KAJ4448330.1"/>
    </source>
</evidence>
<sequence>MLFSIVLTCAFQAAFFKLLKIPVFKEDIDTLEDIDKSGLPIVAFSAELQDAFDLIDTPTTNRLSQRLILDNTDIDFVHCVAKYRNVSVFMSLIAATAYLQIYPGYPYLIHIADECPGAFYQSLKYPVYGKDINTLEELDHSGLPIVTVNEEFLDTFELIDTPTTRSLATRFSLNEMSGIGEVERYRNFSVFLSLYISSLIIKETPGSSRKMKEPLRDVRFRTVADILQAVGRSIRNINSTGAATGILRLPHRWQRVVDNAGYYIEGL</sequence>
<feature type="chain" id="PRO_5047047500" evidence="1">
    <location>
        <begin position="17"/>
        <end position="267"/>
    </location>
</feature>
<organism evidence="2 3">
    <name type="scientific">Periplaneta americana</name>
    <name type="common">American cockroach</name>
    <name type="synonym">Blatta americana</name>
    <dbReference type="NCBI Taxonomy" id="6978"/>
    <lineage>
        <taxon>Eukaryota</taxon>
        <taxon>Metazoa</taxon>
        <taxon>Ecdysozoa</taxon>
        <taxon>Arthropoda</taxon>
        <taxon>Hexapoda</taxon>
        <taxon>Insecta</taxon>
        <taxon>Pterygota</taxon>
        <taxon>Neoptera</taxon>
        <taxon>Polyneoptera</taxon>
        <taxon>Dictyoptera</taxon>
        <taxon>Blattodea</taxon>
        <taxon>Blattoidea</taxon>
        <taxon>Blattidae</taxon>
        <taxon>Blattinae</taxon>
        <taxon>Periplaneta</taxon>
    </lineage>
</organism>
<reference evidence="2 3" key="1">
    <citation type="journal article" date="2022" name="Allergy">
        <title>Genome assembly and annotation of Periplaneta americana reveal a comprehensive cockroach allergen profile.</title>
        <authorList>
            <person name="Wang L."/>
            <person name="Xiong Q."/>
            <person name="Saelim N."/>
            <person name="Wang L."/>
            <person name="Nong W."/>
            <person name="Wan A.T."/>
            <person name="Shi M."/>
            <person name="Liu X."/>
            <person name="Cao Q."/>
            <person name="Hui J.H.L."/>
            <person name="Sookrung N."/>
            <person name="Leung T.F."/>
            <person name="Tungtrongchitr A."/>
            <person name="Tsui S.K.W."/>
        </authorList>
    </citation>
    <scope>NUCLEOTIDE SEQUENCE [LARGE SCALE GENOMIC DNA]</scope>
    <source>
        <strain evidence="2">PWHHKU_190912</strain>
    </source>
</reference>
<dbReference type="InterPro" id="IPR036397">
    <property type="entry name" value="RNaseH_sf"/>
</dbReference>
<dbReference type="Gene3D" id="3.30.420.10">
    <property type="entry name" value="Ribonuclease H-like superfamily/Ribonuclease H"/>
    <property type="match status" value="1"/>
</dbReference>
<keyword evidence="1" id="KW-0732">Signal</keyword>
<accession>A0ABQ8TNV0</accession>
<evidence type="ECO:0000313" key="3">
    <source>
        <dbReference type="Proteomes" id="UP001148838"/>
    </source>
</evidence>
<name>A0ABQ8TNV0_PERAM</name>
<comment type="caution">
    <text evidence="2">The sequence shown here is derived from an EMBL/GenBank/DDBJ whole genome shotgun (WGS) entry which is preliminary data.</text>
</comment>
<evidence type="ECO:0000256" key="1">
    <source>
        <dbReference type="SAM" id="SignalP"/>
    </source>
</evidence>
<keyword evidence="3" id="KW-1185">Reference proteome</keyword>
<protein>
    <submittedName>
        <fullName evidence="2">Uncharacterized protein</fullName>
    </submittedName>
</protein>
<dbReference type="EMBL" id="JAJSOF020000005">
    <property type="protein sequence ID" value="KAJ4448330.1"/>
    <property type="molecule type" value="Genomic_DNA"/>
</dbReference>
<feature type="signal peptide" evidence="1">
    <location>
        <begin position="1"/>
        <end position="16"/>
    </location>
</feature>
<dbReference type="Proteomes" id="UP001148838">
    <property type="component" value="Unassembled WGS sequence"/>
</dbReference>